<feature type="region of interest" description="Disordered" evidence="1">
    <location>
        <begin position="1"/>
        <end position="23"/>
    </location>
</feature>
<organism evidence="2 3">
    <name type="scientific">Oecophyllibacter saccharovorans</name>
    <dbReference type="NCBI Taxonomy" id="2558360"/>
    <lineage>
        <taxon>Bacteria</taxon>
        <taxon>Pseudomonadati</taxon>
        <taxon>Pseudomonadota</taxon>
        <taxon>Alphaproteobacteria</taxon>
        <taxon>Acetobacterales</taxon>
        <taxon>Acetobacteraceae</taxon>
        <taxon>Oecophyllibacter</taxon>
    </lineage>
</organism>
<evidence type="ECO:0000313" key="3">
    <source>
        <dbReference type="Proteomes" id="UP000315037"/>
    </source>
</evidence>
<evidence type="ECO:0000313" key="2">
    <source>
        <dbReference type="EMBL" id="TPW35637.1"/>
    </source>
</evidence>
<dbReference type="InterPro" id="IPR036182">
    <property type="entry name" value="PCuAC_sf"/>
</dbReference>
<dbReference type="Pfam" id="PF04314">
    <property type="entry name" value="PCuAC"/>
    <property type="match status" value="1"/>
</dbReference>
<dbReference type="Proteomes" id="UP000315037">
    <property type="component" value="Unassembled WGS sequence"/>
</dbReference>
<reference evidence="2 3" key="1">
    <citation type="submission" date="2019-03" db="EMBL/GenBank/DDBJ databases">
        <title>The complete genome sequence of Neokomagataea sp. Jb2 NBRC113641.</title>
        <authorList>
            <person name="Chua K.-O."/>
            <person name="Chan K.-G."/>
            <person name="See-Too W.-S."/>
        </authorList>
    </citation>
    <scope>NUCLEOTIDE SEQUENCE [LARGE SCALE GENOMIC DNA]</scope>
    <source>
        <strain evidence="2 3">Jb2</strain>
    </source>
</reference>
<comment type="caution">
    <text evidence="2">The sequence shown here is derived from an EMBL/GenBank/DDBJ whole genome shotgun (WGS) entry which is preliminary data.</text>
</comment>
<sequence length="236" mass="25383">MLFRTSCKKDEKRRPPRCHGLTAPGGKSIEKIPFAECPPGARMAVFASLARQRLSSGANMSSSTRLFSQVFFGSLGIGLALIGTGSSPAQAAAAPEIVIRDGVLQPPRYPHPAGTPGDRLAGFFVLQNNGMTDQLLEGITSPFCQQVTVNHSNQEAQETGDPSLDIFHHLAIPHQATLVFPHEGYHLLCYGYRKDLRSGAEVPFIFHFRGRPDVTASFRLAAEASSAPAPASSKTQ</sequence>
<dbReference type="InterPro" id="IPR007410">
    <property type="entry name" value="LpqE-like"/>
</dbReference>
<evidence type="ECO:0000256" key="1">
    <source>
        <dbReference type="SAM" id="MobiDB-lite"/>
    </source>
</evidence>
<dbReference type="AlphaFoldDB" id="A0A506UQL1"/>
<name>A0A506UQL1_9PROT</name>
<keyword evidence="3" id="KW-1185">Reference proteome</keyword>
<gene>
    <name evidence="2" type="ORF">E3202_01325</name>
</gene>
<dbReference type="Gene3D" id="2.60.40.1890">
    <property type="entry name" value="PCu(A)C copper chaperone"/>
    <property type="match status" value="1"/>
</dbReference>
<dbReference type="SUPFAM" id="SSF110087">
    <property type="entry name" value="DR1885-like metal-binding protein"/>
    <property type="match status" value="1"/>
</dbReference>
<accession>A0A506UQL1</accession>
<proteinExistence type="predicted"/>
<protein>
    <submittedName>
        <fullName evidence="2">Copper chaperone PCu(A)C</fullName>
    </submittedName>
</protein>
<dbReference type="EMBL" id="SORZ01000001">
    <property type="protein sequence ID" value="TPW35637.1"/>
    <property type="molecule type" value="Genomic_DNA"/>
</dbReference>